<feature type="compositionally biased region" description="Basic and acidic residues" evidence="10">
    <location>
        <begin position="85"/>
        <end position="101"/>
    </location>
</feature>
<keyword evidence="12" id="KW-0969">Cilium</keyword>
<dbReference type="GO" id="GO:0003774">
    <property type="term" value="F:cytoskeletal motor activity"/>
    <property type="evidence" value="ECO:0007669"/>
    <property type="project" value="InterPro"/>
</dbReference>
<evidence type="ECO:0000256" key="8">
    <source>
        <dbReference type="ARBA" id="ARBA00022927"/>
    </source>
</evidence>
<evidence type="ECO:0000256" key="2">
    <source>
        <dbReference type="ARBA" id="ARBA00004496"/>
    </source>
</evidence>
<feature type="region of interest" description="Disordered" evidence="10">
    <location>
        <begin position="80"/>
        <end position="118"/>
    </location>
</feature>
<evidence type="ECO:0000256" key="4">
    <source>
        <dbReference type="ARBA" id="ARBA00016507"/>
    </source>
</evidence>
<dbReference type="EMBL" id="FNXF01000010">
    <property type="protein sequence ID" value="SEH99586.1"/>
    <property type="molecule type" value="Genomic_DNA"/>
</dbReference>
<keyword evidence="5" id="KW-0813">Transport</keyword>
<dbReference type="GO" id="GO:0015031">
    <property type="term" value="P:protein transport"/>
    <property type="evidence" value="ECO:0007669"/>
    <property type="project" value="UniProtKB-KW"/>
</dbReference>
<dbReference type="GO" id="GO:0071973">
    <property type="term" value="P:bacterial-type flagellum-dependent cell motility"/>
    <property type="evidence" value="ECO:0007669"/>
    <property type="project" value="InterPro"/>
</dbReference>
<name>A0A1H6MM46_9GAMM</name>
<evidence type="ECO:0000313" key="13">
    <source>
        <dbReference type="Proteomes" id="UP000199371"/>
    </source>
</evidence>
<keyword evidence="12" id="KW-0966">Cell projection</keyword>
<feature type="domain" description="Flagellar assembly protein FliH/Type III secretion system HrpE" evidence="11">
    <location>
        <begin position="130"/>
        <end position="252"/>
    </location>
</feature>
<dbReference type="GO" id="GO:0005829">
    <property type="term" value="C:cytosol"/>
    <property type="evidence" value="ECO:0007669"/>
    <property type="project" value="TreeGrafter"/>
</dbReference>
<evidence type="ECO:0000256" key="9">
    <source>
        <dbReference type="ARBA" id="ARBA00023225"/>
    </source>
</evidence>
<accession>A0A1H6MM46</accession>
<dbReference type="Proteomes" id="UP000199371">
    <property type="component" value="Unassembled WGS sequence"/>
</dbReference>
<dbReference type="InterPro" id="IPR018035">
    <property type="entry name" value="Flagellar_FliH/T3SS_HrpE"/>
</dbReference>
<evidence type="ECO:0000256" key="5">
    <source>
        <dbReference type="ARBA" id="ARBA00022448"/>
    </source>
</evidence>
<evidence type="ECO:0000256" key="10">
    <source>
        <dbReference type="SAM" id="MobiDB-lite"/>
    </source>
</evidence>
<organism evidence="12 13">
    <name type="scientific">Rheinheimera pacifica</name>
    <dbReference type="NCBI Taxonomy" id="173990"/>
    <lineage>
        <taxon>Bacteria</taxon>
        <taxon>Pseudomonadati</taxon>
        <taxon>Pseudomonadota</taxon>
        <taxon>Gammaproteobacteria</taxon>
        <taxon>Chromatiales</taxon>
        <taxon>Chromatiaceae</taxon>
        <taxon>Rheinheimera</taxon>
    </lineage>
</organism>
<dbReference type="STRING" id="173990.SAMN05660691_02682"/>
<evidence type="ECO:0000256" key="1">
    <source>
        <dbReference type="ARBA" id="ARBA00003041"/>
    </source>
</evidence>
<evidence type="ECO:0000313" key="12">
    <source>
        <dbReference type="EMBL" id="SEH99586.1"/>
    </source>
</evidence>
<dbReference type="NCBIfam" id="NF004270">
    <property type="entry name" value="PRK05687.2-1"/>
    <property type="match status" value="1"/>
</dbReference>
<dbReference type="Pfam" id="PF02108">
    <property type="entry name" value="FliH"/>
    <property type="match status" value="1"/>
</dbReference>
<evidence type="ECO:0000256" key="3">
    <source>
        <dbReference type="ARBA" id="ARBA00006602"/>
    </source>
</evidence>
<keyword evidence="12" id="KW-0282">Flagellum</keyword>
<evidence type="ECO:0000256" key="7">
    <source>
        <dbReference type="ARBA" id="ARBA00022795"/>
    </source>
</evidence>
<comment type="subcellular location">
    <subcellularLocation>
        <location evidence="2">Cytoplasm</location>
    </subcellularLocation>
</comment>
<keyword evidence="7" id="KW-1005">Bacterial flagellum biogenesis</keyword>
<proteinExistence type="inferred from homology"/>
<sequence length="274" mass="30456">MSTDAFKHKRPFSPDEETDELIRHWQTPDMTPVHDGIRTNALNKTQPQAKASKADEDEELTIKPLTADEIEQIRQAAYDEGFGQGKDEGFSKGYAEGREQGQQDGLAQGHAEGKKQGLAEGQTELNDKLIQLSTLLDQLQQPLASIDKQVKQQLLQLSLAMAQAVINVEVKTNHQVILQAISEATSALPLQAGQLVIKLNPADLAIVEQHYTKDELTQRNWQLRAEPLLEQGGCVVESSQSSVDRSLQQRIQGSLEHFIQIQQHDTKPDAQAEE</sequence>
<evidence type="ECO:0000256" key="6">
    <source>
        <dbReference type="ARBA" id="ARBA00022490"/>
    </source>
</evidence>
<gene>
    <name evidence="12" type="ORF">SAMN05660691_02682</name>
</gene>
<dbReference type="GO" id="GO:0044781">
    <property type="term" value="P:bacterial-type flagellum organization"/>
    <property type="evidence" value="ECO:0007669"/>
    <property type="project" value="UniProtKB-KW"/>
</dbReference>
<dbReference type="InterPro" id="IPR051472">
    <property type="entry name" value="T3SS_Stator/FliH"/>
</dbReference>
<keyword evidence="9" id="KW-1006">Bacterial flagellum protein export</keyword>
<dbReference type="PRINTS" id="PR01003">
    <property type="entry name" value="FLGFLIH"/>
</dbReference>
<protein>
    <recommendedName>
        <fullName evidence="4">Flagellar assembly protein FliH</fullName>
    </recommendedName>
</protein>
<dbReference type="AlphaFoldDB" id="A0A1H6MM46"/>
<dbReference type="PANTHER" id="PTHR34982:SF1">
    <property type="entry name" value="FLAGELLAR ASSEMBLY PROTEIN FLIH"/>
    <property type="match status" value="1"/>
</dbReference>
<dbReference type="PANTHER" id="PTHR34982">
    <property type="entry name" value="YOP PROTEINS TRANSLOCATION PROTEIN L"/>
    <property type="match status" value="1"/>
</dbReference>
<keyword evidence="6" id="KW-0963">Cytoplasm</keyword>
<dbReference type="GO" id="GO:0009288">
    <property type="term" value="C:bacterial-type flagellum"/>
    <property type="evidence" value="ECO:0007669"/>
    <property type="project" value="InterPro"/>
</dbReference>
<keyword evidence="13" id="KW-1185">Reference proteome</keyword>
<comment type="function">
    <text evidence="1">Needed for flagellar regrowth and assembly.</text>
</comment>
<evidence type="ECO:0000259" key="11">
    <source>
        <dbReference type="Pfam" id="PF02108"/>
    </source>
</evidence>
<reference evidence="13" key="1">
    <citation type="submission" date="2016-10" db="EMBL/GenBank/DDBJ databases">
        <authorList>
            <person name="Varghese N."/>
            <person name="Submissions S."/>
        </authorList>
    </citation>
    <scope>NUCLEOTIDE SEQUENCE [LARGE SCALE GENOMIC DNA]</scope>
    <source>
        <strain evidence="13">DSM 17616</strain>
    </source>
</reference>
<dbReference type="InterPro" id="IPR000563">
    <property type="entry name" value="Flag_FliH"/>
</dbReference>
<dbReference type="OrthoDB" id="6196089at2"/>
<comment type="similarity">
    <text evidence="3">Belongs to the FliH family.</text>
</comment>
<keyword evidence="8" id="KW-0653">Protein transport</keyword>
<dbReference type="RefSeq" id="WP_092794144.1">
    <property type="nucleotide sequence ID" value="NZ_FNXF01000010.1"/>
</dbReference>